<evidence type="ECO:0000259" key="2">
    <source>
        <dbReference type="Pfam" id="PF06985"/>
    </source>
</evidence>
<keyword evidence="4" id="KW-1185">Reference proteome</keyword>
<dbReference type="PANTHER" id="PTHR33112:SF16">
    <property type="entry name" value="HETEROKARYON INCOMPATIBILITY DOMAIN-CONTAINING PROTEIN"/>
    <property type="match status" value="1"/>
</dbReference>
<organism evidence="3 4">
    <name type="scientific">Oidiodendron maius (strain Zn)</name>
    <dbReference type="NCBI Taxonomy" id="913774"/>
    <lineage>
        <taxon>Eukaryota</taxon>
        <taxon>Fungi</taxon>
        <taxon>Dikarya</taxon>
        <taxon>Ascomycota</taxon>
        <taxon>Pezizomycotina</taxon>
        <taxon>Leotiomycetes</taxon>
        <taxon>Leotiomycetes incertae sedis</taxon>
        <taxon>Myxotrichaceae</taxon>
        <taxon>Oidiodendron</taxon>
    </lineage>
</organism>
<sequence>MSNRICHDKATWNITAPNGSLCTLCAALFSGDVDKSDDENGDKSEDESDIVKFIKVNEPHHISVEELIQCAEQACLICAGFWHQLPTDFQTKWVTADITAKARNPPGSQHCATQIFTSIRRIIKIVDPKKIEIRFKNTTLPLREEEEHYGSLSRIQLTHYHNPDAGLASQVALKPSGLSESTYSPRSMNIVRQRLAECERSHDECKACGDPEWLPTRLIDISTLTQPPCLVIGSSMPKQTKYWQPVGFPQRDSANSSTTDAPGRHGSRKLSRCKTHLDRFAIIIQDCKVDWQRECSNMAKVYQNGVCNITALESIDSHGGCFSMRDPNLLSPLVVQSSWCRLGDDSWLWRFQHYPLHIFRSIDAAPVHRRGWGLQEWTLSRRNIHFGRDVIYWECRLRLASESAEHHKNPRLGLPYIPKQIDELLNDESNILSHWTHLVERYSQATLTKAEDKLVAISALAREMQAVLEFRSNQKFTYIAGFALGSIAPHLGHGLLLMVLWTIDVVDGIEKKWDSYVFADVVNMTVYAAGEDPYLEVVGGSIHYTAPVLALETRTTRSLEEPRKQ</sequence>
<feature type="domain" description="Heterokaryon incompatibility" evidence="2">
    <location>
        <begin position="283"/>
        <end position="376"/>
    </location>
</feature>
<gene>
    <name evidence="3" type="ORF">OIDMADRAFT_46907</name>
</gene>
<evidence type="ECO:0000313" key="3">
    <source>
        <dbReference type="EMBL" id="KIN06998.1"/>
    </source>
</evidence>
<accession>A0A0C3DY04</accession>
<evidence type="ECO:0000313" key="4">
    <source>
        <dbReference type="Proteomes" id="UP000054321"/>
    </source>
</evidence>
<dbReference type="InParanoid" id="A0A0C3DY04"/>
<dbReference type="STRING" id="913774.A0A0C3DY04"/>
<dbReference type="AlphaFoldDB" id="A0A0C3DY04"/>
<name>A0A0C3DY04_OIDMZ</name>
<proteinExistence type="predicted"/>
<reference evidence="4" key="2">
    <citation type="submission" date="2015-01" db="EMBL/GenBank/DDBJ databases">
        <title>Evolutionary Origins and Diversification of the Mycorrhizal Mutualists.</title>
        <authorList>
            <consortium name="DOE Joint Genome Institute"/>
            <consortium name="Mycorrhizal Genomics Consortium"/>
            <person name="Kohler A."/>
            <person name="Kuo A."/>
            <person name="Nagy L.G."/>
            <person name="Floudas D."/>
            <person name="Copeland A."/>
            <person name="Barry K.W."/>
            <person name="Cichocki N."/>
            <person name="Veneault-Fourrey C."/>
            <person name="LaButti K."/>
            <person name="Lindquist E.A."/>
            <person name="Lipzen A."/>
            <person name="Lundell T."/>
            <person name="Morin E."/>
            <person name="Murat C."/>
            <person name="Riley R."/>
            <person name="Ohm R."/>
            <person name="Sun H."/>
            <person name="Tunlid A."/>
            <person name="Henrissat B."/>
            <person name="Grigoriev I.V."/>
            <person name="Hibbett D.S."/>
            <person name="Martin F."/>
        </authorList>
    </citation>
    <scope>NUCLEOTIDE SEQUENCE [LARGE SCALE GENOMIC DNA]</scope>
    <source>
        <strain evidence="4">Zn</strain>
    </source>
</reference>
<feature type="region of interest" description="Disordered" evidence="1">
    <location>
        <begin position="243"/>
        <end position="269"/>
    </location>
</feature>
<dbReference type="InterPro" id="IPR010730">
    <property type="entry name" value="HET"/>
</dbReference>
<reference evidence="3 4" key="1">
    <citation type="submission" date="2014-04" db="EMBL/GenBank/DDBJ databases">
        <authorList>
            <consortium name="DOE Joint Genome Institute"/>
            <person name="Kuo A."/>
            <person name="Martino E."/>
            <person name="Perotto S."/>
            <person name="Kohler A."/>
            <person name="Nagy L.G."/>
            <person name="Floudas D."/>
            <person name="Copeland A."/>
            <person name="Barry K.W."/>
            <person name="Cichocki N."/>
            <person name="Veneault-Fourrey C."/>
            <person name="LaButti K."/>
            <person name="Lindquist E.A."/>
            <person name="Lipzen A."/>
            <person name="Lundell T."/>
            <person name="Morin E."/>
            <person name="Murat C."/>
            <person name="Sun H."/>
            <person name="Tunlid A."/>
            <person name="Henrissat B."/>
            <person name="Grigoriev I.V."/>
            <person name="Hibbett D.S."/>
            <person name="Martin F."/>
            <person name="Nordberg H.P."/>
            <person name="Cantor M.N."/>
            <person name="Hua S.X."/>
        </authorList>
    </citation>
    <scope>NUCLEOTIDE SEQUENCE [LARGE SCALE GENOMIC DNA]</scope>
    <source>
        <strain evidence="3 4">Zn</strain>
    </source>
</reference>
<evidence type="ECO:0000256" key="1">
    <source>
        <dbReference type="SAM" id="MobiDB-lite"/>
    </source>
</evidence>
<protein>
    <recommendedName>
        <fullName evidence="2">Heterokaryon incompatibility domain-containing protein</fullName>
    </recommendedName>
</protein>
<dbReference type="Proteomes" id="UP000054321">
    <property type="component" value="Unassembled WGS sequence"/>
</dbReference>
<dbReference type="EMBL" id="KN832870">
    <property type="protein sequence ID" value="KIN06998.1"/>
    <property type="molecule type" value="Genomic_DNA"/>
</dbReference>
<dbReference type="PANTHER" id="PTHR33112">
    <property type="entry name" value="DOMAIN PROTEIN, PUTATIVE-RELATED"/>
    <property type="match status" value="1"/>
</dbReference>
<dbReference type="HOGENOM" id="CLU_493502_0_0_1"/>
<dbReference type="Pfam" id="PF06985">
    <property type="entry name" value="HET"/>
    <property type="match status" value="1"/>
</dbReference>